<evidence type="ECO:0000256" key="6">
    <source>
        <dbReference type="SAM" id="MobiDB-lite"/>
    </source>
</evidence>
<proteinExistence type="inferred from homology"/>
<evidence type="ECO:0000256" key="5">
    <source>
        <dbReference type="ARBA" id="ARBA00023242"/>
    </source>
</evidence>
<dbReference type="GO" id="GO:0005634">
    <property type="term" value="C:nucleus"/>
    <property type="evidence" value="ECO:0007669"/>
    <property type="project" value="UniProtKB-SubCell"/>
</dbReference>
<dbReference type="Proteomes" id="UP000076632">
    <property type="component" value="Unassembled WGS sequence"/>
</dbReference>
<feature type="compositionally biased region" description="Basic and acidic residues" evidence="6">
    <location>
        <begin position="365"/>
        <end position="374"/>
    </location>
</feature>
<dbReference type="OMA" id="WETWYRL"/>
<dbReference type="GeneID" id="28895481"/>
<evidence type="ECO:0000313" key="7">
    <source>
        <dbReference type="EMBL" id="KZF19684.1"/>
    </source>
</evidence>
<dbReference type="GO" id="GO:0031491">
    <property type="term" value="F:nucleosome binding"/>
    <property type="evidence" value="ECO:0007669"/>
    <property type="project" value="TreeGrafter"/>
</dbReference>
<dbReference type="InterPro" id="IPR033053">
    <property type="entry name" value="Hir3/CABIN1"/>
</dbReference>
<comment type="similarity">
    <text evidence="3">Belongs to the HIR3 family.</text>
</comment>
<dbReference type="RefSeq" id="XP_018185239.1">
    <property type="nucleotide sequence ID" value="XM_018330344.1"/>
</dbReference>
<comment type="subcellular location">
    <subcellularLocation>
        <location evidence="2">Nucleus</location>
    </subcellularLocation>
</comment>
<evidence type="ECO:0000256" key="2">
    <source>
        <dbReference type="ARBA" id="ARBA00004123"/>
    </source>
</evidence>
<evidence type="ECO:0000256" key="4">
    <source>
        <dbReference type="ARBA" id="ARBA00014848"/>
    </source>
</evidence>
<feature type="region of interest" description="Disordered" evidence="6">
    <location>
        <begin position="361"/>
        <end position="447"/>
    </location>
</feature>
<evidence type="ECO:0000256" key="1">
    <source>
        <dbReference type="ARBA" id="ARBA00002687"/>
    </source>
</evidence>
<accession>A0A164ZY28</accession>
<protein>
    <recommendedName>
        <fullName evidence="4">Histone transcription regulator 3 homolog</fullName>
    </recommendedName>
</protein>
<dbReference type="FunCoup" id="A0A164ZY28">
    <property type="interactions" value="128"/>
</dbReference>
<feature type="compositionally biased region" description="Acidic residues" evidence="6">
    <location>
        <begin position="1856"/>
        <end position="1869"/>
    </location>
</feature>
<evidence type="ECO:0000256" key="3">
    <source>
        <dbReference type="ARBA" id="ARBA00007335"/>
    </source>
</evidence>
<comment type="function">
    <text evidence="1">Has a role in a nucleosome assembly pathway that is required for the integrity of heterochromatin and proper chromosome segregation.</text>
</comment>
<feature type="region of interest" description="Disordered" evidence="6">
    <location>
        <begin position="1809"/>
        <end position="1907"/>
    </location>
</feature>
<feature type="compositionally biased region" description="Basic and acidic residues" evidence="6">
    <location>
        <begin position="383"/>
        <end position="395"/>
    </location>
</feature>
<organism evidence="7 8">
    <name type="scientific">Xylona heveae (strain CBS 132557 / TC161)</name>
    <dbReference type="NCBI Taxonomy" id="1328760"/>
    <lineage>
        <taxon>Eukaryota</taxon>
        <taxon>Fungi</taxon>
        <taxon>Dikarya</taxon>
        <taxon>Ascomycota</taxon>
        <taxon>Pezizomycotina</taxon>
        <taxon>Xylonomycetes</taxon>
        <taxon>Xylonales</taxon>
        <taxon>Xylonaceae</taxon>
        <taxon>Xylona</taxon>
    </lineage>
</organism>
<feature type="region of interest" description="Disordered" evidence="6">
    <location>
        <begin position="1765"/>
        <end position="1795"/>
    </location>
</feature>
<feature type="compositionally biased region" description="Acidic residues" evidence="6">
    <location>
        <begin position="1889"/>
        <end position="1900"/>
    </location>
</feature>
<name>A0A164ZY28_XYLHT</name>
<dbReference type="InterPro" id="IPR011990">
    <property type="entry name" value="TPR-like_helical_dom_sf"/>
</dbReference>
<dbReference type="EMBL" id="KV407465">
    <property type="protein sequence ID" value="KZF19684.1"/>
    <property type="molecule type" value="Genomic_DNA"/>
</dbReference>
<dbReference type="InParanoid" id="A0A164ZY28"/>
<dbReference type="GO" id="GO:0000417">
    <property type="term" value="C:HIR complex"/>
    <property type="evidence" value="ECO:0007669"/>
    <property type="project" value="TreeGrafter"/>
</dbReference>
<feature type="compositionally biased region" description="Polar residues" evidence="6">
    <location>
        <begin position="411"/>
        <end position="424"/>
    </location>
</feature>
<keyword evidence="8" id="KW-1185">Reference proteome</keyword>
<dbReference type="STRING" id="1328760.A0A164ZY28"/>
<dbReference type="SUPFAM" id="SSF48452">
    <property type="entry name" value="TPR-like"/>
    <property type="match status" value="1"/>
</dbReference>
<sequence>MSSFAALNIEPDDDSDIEIDDTKEIQVEEALKLYQTALKLHSQGPEYFPEASEAYLALFRSEIFKYPESLSEAQRHELHGTLVGEEADSRVVESAPLALPHLEDGAAPSTLPHILFLSFKNHGQFVLDYLKYHIANAKAQGGESGPEAEKLRGDISTSALKTLEYFAEALERDDSDIELWRRTARVGDVLGSRRIERYCLETVLEGDDGDFEDAKMPVHPEEGFAGEQLKELLRNIFDTLSFKLSPIVELDAKRIITTLRKYMDPYPYLPSGSEDYMKDHFDSSPLGRAPKLYTLKPMLATWAAVGKAILQHLAAEQHGILEPGPGAGIKFSIPGAEEPIENESTREDDTDGVAAQLQKEIAAADEVHERERTRSKSAQHMSSMKDDPTMDEKITKSPSQQASPEAETKEASGQQTLSNPTTNILPVRKRSSDAAGMAESADGGRLRSKRLRARESVAEGTVGEDADVSELAKQHESQLNELAHADHWMFETIGSLLRRLEVESLGDSQSLKDALQTEDRPSWERTTAADLLALLKGWDEAKGNAFVYADDPDDISGGSRNPGLTAFMEHAKGSNRKASVKPLISDGHDVLAFARQVNQTWSHIKEVAFEWLQCLVRSNGGTLLNGVTNTSESTYLCSVWPDALKEVVVQIIVSLDDYVESRVLEELSSLENRILQSIADSVKYTFTASDHAAVEIVQTLFELHLDIYASITNPSSEVDKLTRILQKDRLDKWAGIASRAMHLRSANSPLAVETDDLSIRFLWASTFCANQSEDVSREHILICLEDLKHLLEAGNKCAIQLQNNALMPEISVADADREISRLTTMDYFFHIFDADTTDPVAVIESLEPVLDPGNYEYDHAPASADVARSASHENVSPENISRQQSPEQGSLLAEMSNFLDRGSASLRLLLWRRLQEAYETISYSPKVLICYLQSITIIMNEFQKPAYLESSLDERFFILLKWIRALDDLLSKTLDLLDKEPTAFDCFILPHGRSAMHAIAKLLRLLHSFTLQDDLIRIGVAQPFHTQHQLSIKSFNLLMNKLRELYVRGWIVEYCLLKEGISQTQELFPNGAEDLYDCLRTMHYSLGLRSLCETARKAFPTFMKNELLKISKSDGWEGDLGQVIYDIHGLKLCPNPVDLQEHGTSPEPLSRDTAIQIMDLVMSQVRDIAIKDLPKTELKPAIDKMHQVIGIDRHNLMTSHNRRVLGSYLKSPINPVQLYRSIKGIGDLSMVPVPPKHARVAEKGWYFLLGHLALSRFRSVKRVTQTPTDELDSARLLFKQDLEFNRNNWETWYRLAQVYDLKIDEDVMWSAEKINNSSRELVMLQRSSIHCYSMALATAIKYADSSFETASKLSDLYTDFGIRMYASSRPPFNMEAFAILQDRFFTGLEGMYKESAFRGLSKYATWKFASFLFRRALVEKPNNWMNHYMLAKCLWKMHSFEYLEFPEEIQIDAHEVIDTIIHSIDCVPERKDSRQDPIFEPHYKLVSIVHKLVTRGTLEPDQGQEFLNATPYAAKAAPLTEKTDWVPFILRILKVLRTADKANWHHRMVARAAQINLDDAVASKESAARLAKEEFTQHIFTKTMALQVWKPEYERVGRHFVYTSRYIRTFSQILVDLEDRSSLEAIVKRLRKRTSEYIDHTKLWQDVCSSYMQLLRRLGEIPENHEESVFKNITHEEFQTAAARLETWCKSNYHNSTLNTLRDAMELKKLNSGMMKPVVFDDLVADTYAVLYGTVMPQLAPPTTNGSQDSERKDMMSLNNLLMSADESSEQARSTAAQQETGPKPRVKGVGRREIQRKADAAVAAAFSTAARTSKSATSAPQQTVPEVEEDKEDLSKDDNAQGAVSSVPGSVHDSADDESELSDVEEDKIAEPMFPNLGTRSGNRVDELGEEEGDDETGQDEMTTGE</sequence>
<feature type="compositionally biased region" description="Low complexity" evidence="6">
    <location>
        <begin position="1809"/>
        <end position="1820"/>
    </location>
</feature>
<dbReference type="PANTHER" id="PTHR15502">
    <property type="entry name" value="CALCINEURIN-BINDING PROTEIN CABIN 1-RELATED"/>
    <property type="match status" value="1"/>
</dbReference>
<reference evidence="7 8" key="1">
    <citation type="journal article" date="2016" name="Fungal Biol.">
        <title>The genome of Xylona heveae provides a window into fungal endophytism.</title>
        <authorList>
            <person name="Gazis R."/>
            <person name="Kuo A."/>
            <person name="Riley R."/>
            <person name="LaButti K."/>
            <person name="Lipzen A."/>
            <person name="Lin J."/>
            <person name="Amirebrahimi M."/>
            <person name="Hesse C.N."/>
            <person name="Spatafora J.W."/>
            <person name="Henrissat B."/>
            <person name="Hainaut M."/>
            <person name="Grigoriev I.V."/>
            <person name="Hibbett D.S."/>
        </authorList>
    </citation>
    <scope>NUCLEOTIDE SEQUENCE [LARGE SCALE GENOMIC DNA]</scope>
    <source>
        <strain evidence="7 8">TC161</strain>
    </source>
</reference>
<dbReference type="OrthoDB" id="77564at2759"/>
<keyword evidence="5" id="KW-0539">Nucleus</keyword>
<gene>
    <name evidence="7" type="ORF">L228DRAFT_224304</name>
</gene>
<dbReference type="GO" id="GO:0006325">
    <property type="term" value="P:chromatin organization"/>
    <property type="evidence" value="ECO:0007669"/>
    <property type="project" value="InterPro"/>
</dbReference>
<evidence type="ECO:0000313" key="8">
    <source>
        <dbReference type="Proteomes" id="UP000076632"/>
    </source>
</evidence>
<dbReference type="PANTHER" id="PTHR15502:SF7">
    <property type="entry name" value="CALCINEURIN-BINDING PROTEIN CABIN-1"/>
    <property type="match status" value="1"/>
</dbReference>
<feature type="compositionally biased region" description="Polar residues" evidence="6">
    <location>
        <begin position="1771"/>
        <end position="1781"/>
    </location>
</feature>